<dbReference type="Proteomes" id="UP001597417">
    <property type="component" value="Unassembled WGS sequence"/>
</dbReference>
<sequence>MKFLFRPSWIALVVGVLAFAFACFYLLSPWQFGRNAEREAQNNAIQASLSASPRPLNVVLPPGVAPSTTTEWSRVTITGTYLPDDEVVARLRTVQGEPAYEVLTPLRTTDGQVVLVDRGYVRLGEHGSALPYSAPPGGIVRIEARIRQDETDPKNRDVFTDPAASPRPQSYIVDSRVVARAEGLPIRPGYFQLDENQPGVIAALPLPQIDSGPFFSYALQWIAFGVMAIAGLGYFTVRELKPGGVLAELGDRENARRRRTSRKSVAQMLAEDDEHERAGVSETGEAPARPPEEPSPGRSASRSPGKAPPRA</sequence>
<dbReference type="PROSITE" id="PS50895">
    <property type="entry name" value="SURF1"/>
    <property type="match status" value="1"/>
</dbReference>
<dbReference type="Pfam" id="PF02104">
    <property type="entry name" value="SURF1"/>
    <property type="match status" value="1"/>
</dbReference>
<dbReference type="InterPro" id="IPR045214">
    <property type="entry name" value="Surf1/Surf4"/>
</dbReference>
<evidence type="ECO:0000256" key="3">
    <source>
        <dbReference type="ARBA" id="ARBA00022692"/>
    </source>
</evidence>
<evidence type="ECO:0000256" key="1">
    <source>
        <dbReference type="ARBA" id="ARBA00004370"/>
    </source>
</evidence>
<dbReference type="EMBL" id="JBHUKR010000024">
    <property type="protein sequence ID" value="MFD2421950.1"/>
    <property type="molecule type" value="Genomic_DNA"/>
</dbReference>
<feature type="region of interest" description="Disordered" evidence="7">
    <location>
        <begin position="253"/>
        <end position="311"/>
    </location>
</feature>
<evidence type="ECO:0000313" key="9">
    <source>
        <dbReference type="Proteomes" id="UP001597417"/>
    </source>
</evidence>
<keyword evidence="9" id="KW-1185">Reference proteome</keyword>
<evidence type="ECO:0000256" key="2">
    <source>
        <dbReference type="ARBA" id="ARBA00007165"/>
    </source>
</evidence>
<evidence type="ECO:0000256" key="7">
    <source>
        <dbReference type="SAM" id="MobiDB-lite"/>
    </source>
</evidence>
<dbReference type="RefSeq" id="WP_378271051.1">
    <property type="nucleotide sequence ID" value="NZ_JBHUKR010000024.1"/>
</dbReference>
<evidence type="ECO:0000256" key="4">
    <source>
        <dbReference type="ARBA" id="ARBA00022989"/>
    </source>
</evidence>
<dbReference type="InterPro" id="IPR002994">
    <property type="entry name" value="Surf1/Shy1"/>
</dbReference>
<name>A0ABW5G3Y9_9PSEU</name>
<keyword evidence="4 6" id="KW-1133">Transmembrane helix</keyword>
<protein>
    <recommendedName>
        <fullName evidence="6">SURF1-like protein</fullName>
    </recommendedName>
</protein>
<evidence type="ECO:0000313" key="8">
    <source>
        <dbReference type="EMBL" id="MFD2421950.1"/>
    </source>
</evidence>
<feature type="compositionally biased region" description="Low complexity" evidence="7">
    <location>
        <begin position="296"/>
        <end position="305"/>
    </location>
</feature>
<reference evidence="9" key="1">
    <citation type="journal article" date="2019" name="Int. J. Syst. Evol. Microbiol.">
        <title>The Global Catalogue of Microorganisms (GCM) 10K type strain sequencing project: providing services to taxonomists for standard genome sequencing and annotation.</title>
        <authorList>
            <consortium name="The Broad Institute Genomics Platform"/>
            <consortium name="The Broad Institute Genome Sequencing Center for Infectious Disease"/>
            <person name="Wu L."/>
            <person name="Ma J."/>
        </authorList>
    </citation>
    <scope>NUCLEOTIDE SEQUENCE [LARGE SCALE GENOMIC DNA]</scope>
    <source>
        <strain evidence="9">CGMCC 4.7645</strain>
    </source>
</reference>
<dbReference type="PANTHER" id="PTHR23427">
    <property type="entry name" value="SURFEIT LOCUS PROTEIN"/>
    <property type="match status" value="1"/>
</dbReference>
<dbReference type="PROSITE" id="PS51257">
    <property type="entry name" value="PROKAR_LIPOPROTEIN"/>
    <property type="match status" value="1"/>
</dbReference>
<feature type="transmembrane region" description="Helical" evidence="6">
    <location>
        <begin position="9"/>
        <end position="27"/>
    </location>
</feature>
<gene>
    <name evidence="8" type="ORF">ACFSXZ_37050</name>
</gene>
<keyword evidence="5 6" id="KW-0472">Membrane</keyword>
<dbReference type="CDD" id="cd06662">
    <property type="entry name" value="SURF1"/>
    <property type="match status" value="1"/>
</dbReference>
<keyword evidence="3 6" id="KW-0812">Transmembrane</keyword>
<proteinExistence type="inferred from homology"/>
<organism evidence="8 9">
    <name type="scientific">Amycolatopsis pigmentata</name>
    <dbReference type="NCBI Taxonomy" id="450801"/>
    <lineage>
        <taxon>Bacteria</taxon>
        <taxon>Bacillati</taxon>
        <taxon>Actinomycetota</taxon>
        <taxon>Actinomycetes</taxon>
        <taxon>Pseudonocardiales</taxon>
        <taxon>Pseudonocardiaceae</taxon>
        <taxon>Amycolatopsis</taxon>
    </lineage>
</organism>
<evidence type="ECO:0000256" key="5">
    <source>
        <dbReference type="ARBA" id="ARBA00023136"/>
    </source>
</evidence>
<feature type="transmembrane region" description="Helical" evidence="6">
    <location>
        <begin position="214"/>
        <end position="237"/>
    </location>
</feature>
<comment type="subcellular location">
    <subcellularLocation>
        <location evidence="6">Cell membrane</location>
        <topology evidence="6">Multi-pass membrane protein</topology>
    </subcellularLocation>
    <subcellularLocation>
        <location evidence="1">Membrane</location>
    </subcellularLocation>
</comment>
<evidence type="ECO:0000256" key="6">
    <source>
        <dbReference type="RuleBase" id="RU363076"/>
    </source>
</evidence>
<accession>A0ABW5G3Y9</accession>
<comment type="caution">
    <text evidence="8">The sequence shown here is derived from an EMBL/GenBank/DDBJ whole genome shotgun (WGS) entry which is preliminary data.</text>
</comment>
<comment type="similarity">
    <text evidence="2 6">Belongs to the SURF1 family.</text>
</comment>
<dbReference type="PANTHER" id="PTHR23427:SF2">
    <property type="entry name" value="SURFEIT LOCUS PROTEIN 1"/>
    <property type="match status" value="1"/>
</dbReference>
<keyword evidence="6" id="KW-1003">Cell membrane</keyword>